<dbReference type="PANTHER" id="PTHR43477:SF1">
    <property type="entry name" value="DIHYDROANTICAPSIN 7-DEHYDROGENASE"/>
    <property type="match status" value="1"/>
</dbReference>
<name>A0ABW6MHC3_9ACTN</name>
<dbReference type="EMBL" id="JBIAHM010000020">
    <property type="protein sequence ID" value="MFE9605538.1"/>
    <property type="molecule type" value="Genomic_DNA"/>
</dbReference>
<dbReference type="Gene3D" id="3.40.50.720">
    <property type="entry name" value="NAD(P)-binding Rossmann-like Domain"/>
    <property type="match status" value="1"/>
</dbReference>
<dbReference type="RefSeq" id="WP_388114303.1">
    <property type="nucleotide sequence ID" value="NZ_JBIAHM010000020.1"/>
</dbReference>
<evidence type="ECO:0000256" key="1">
    <source>
        <dbReference type="ARBA" id="ARBA00006484"/>
    </source>
</evidence>
<gene>
    <name evidence="4" type="ORF">ACFYNQ_44215</name>
</gene>
<dbReference type="InterPro" id="IPR051122">
    <property type="entry name" value="SDR_DHRS6-like"/>
</dbReference>
<evidence type="ECO:0000256" key="2">
    <source>
        <dbReference type="ARBA" id="ARBA00023002"/>
    </source>
</evidence>
<sequence>MTTEHVIIVGGSSGMGLALAETLLSEGSEVTIASRSPERLEKAARSLASDRVRTVQADIAHENDVARLFNEPADHVVTTAVDGVGAYQPIAEFDVDTARGVLDSKLIGAILLAKHAAPALRPGGSITLTSGIAAYRPSPRGSMVAAVNGALASFARAAALELAPVRVNVISPGWVDTPVWDLIPGSGKAATLAAKAEALPVGRVGRPEDIAHAIVALMRNGFITGTVLHADGGHRLV</sequence>
<feature type="domain" description="Ketoreductase" evidence="3">
    <location>
        <begin position="4"/>
        <end position="177"/>
    </location>
</feature>
<evidence type="ECO:0000313" key="5">
    <source>
        <dbReference type="Proteomes" id="UP001601303"/>
    </source>
</evidence>
<comment type="caution">
    <text evidence="4">The sequence shown here is derived from an EMBL/GenBank/DDBJ whole genome shotgun (WGS) entry which is preliminary data.</text>
</comment>
<evidence type="ECO:0000259" key="3">
    <source>
        <dbReference type="SMART" id="SM00822"/>
    </source>
</evidence>
<dbReference type="Proteomes" id="UP001601303">
    <property type="component" value="Unassembled WGS sequence"/>
</dbReference>
<proteinExistence type="inferred from homology"/>
<keyword evidence="2" id="KW-0560">Oxidoreductase</keyword>
<accession>A0ABW6MHC3</accession>
<dbReference type="InterPro" id="IPR002347">
    <property type="entry name" value="SDR_fam"/>
</dbReference>
<dbReference type="SMART" id="SM00822">
    <property type="entry name" value="PKS_KR"/>
    <property type="match status" value="1"/>
</dbReference>
<dbReference type="SUPFAM" id="SSF51735">
    <property type="entry name" value="NAD(P)-binding Rossmann-fold domains"/>
    <property type="match status" value="1"/>
</dbReference>
<dbReference type="PRINTS" id="PR00081">
    <property type="entry name" value="GDHRDH"/>
</dbReference>
<protein>
    <submittedName>
        <fullName evidence="4">SDR family oxidoreductase</fullName>
    </submittedName>
</protein>
<reference evidence="4 5" key="1">
    <citation type="submission" date="2024-10" db="EMBL/GenBank/DDBJ databases">
        <title>The Natural Products Discovery Center: Release of the First 8490 Sequenced Strains for Exploring Actinobacteria Biosynthetic Diversity.</title>
        <authorList>
            <person name="Kalkreuter E."/>
            <person name="Kautsar S.A."/>
            <person name="Yang D."/>
            <person name="Bader C.D."/>
            <person name="Teijaro C.N."/>
            <person name="Fluegel L."/>
            <person name="Davis C.M."/>
            <person name="Simpson J.R."/>
            <person name="Lauterbach L."/>
            <person name="Steele A.D."/>
            <person name="Gui C."/>
            <person name="Meng S."/>
            <person name="Li G."/>
            <person name="Viehrig K."/>
            <person name="Ye F."/>
            <person name="Su P."/>
            <person name="Kiefer A.F."/>
            <person name="Nichols A."/>
            <person name="Cepeda A.J."/>
            <person name="Yan W."/>
            <person name="Fan B."/>
            <person name="Jiang Y."/>
            <person name="Adhikari A."/>
            <person name="Zheng C.-J."/>
            <person name="Schuster L."/>
            <person name="Cowan T.M."/>
            <person name="Smanski M.J."/>
            <person name="Chevrette M.G."/>
            <person name="De Carvalho L.P.S."/>
            <person name="Shen B."/>
        </authorList>
    </citation>
    <scope>NUCLEOTIDE SEQUENCE [LARGE SCALE GENOMIC DNA]</scope>
    <source>
        <strain evidence="4 5">NPDC006488</strain>
    </source>
</reference>
<dbReference type="InterPro" id="IPR036291">
    <property type="entry name" value="NAD(P)-bd_dom_sf"/>
</dbReference>
<dbReference type="Pfam" id="PF13561">
    <property type="entry name" value="adh_short_C2"/>
    <property type="match status" value="1"/>
</dbReference>
<organism evidence="4 5">
    <name type="scientific">Streptomyces hokutonensis</name>
    <dbReference type="NCBI Taxonomy" id="1306990"/>
    <lineage>
        <taxon>Bacteria</taxon>
        <taxon>Bacillati</taxon>
        <taxon>Actinomycetota</taxon>
        <taxon>Actinomycetes</taxon>
        <taxon>Kitasatosporales</taxon>
        <taxon>Streptomycetaceae</taxon>
        <taxon>Streptomyces</taxon>
    </lineage>
</organism>
<comment type="similarity">
    <text evidence="1">Belongs to the short-chain dehydrogenases/reductases (SDR) family.</text>
</comment>
<evidence type="ECO:0000313" key="4">
    <source>
        <dbReference type="EMBL" id="MFE9605538.1"/>
    </source>
</evidence>
<keyword evidence="5" id="KW-1185">Reference proteome</keyword>
<dbReference type="InterPro" id="IPR057326">
    <property type="entry name" value="KR_dom"/>
</dbReference>
<dbReference type="PANTHER" id="PTHR43477">
    <property type="entry name" value="DIHYDROANTICAPSIN 7-DEHYDROGENASE"/>
    <property type="match status" value="1"/>
</dbReference>
<dbReference type="NCBIfam" id="NF005449">
    <property type="entry name" value="PRK07041.1"/>
    <property type="match status" value="1"/>
</dbReference>